<dbReference type="STRING" id="5364.A0A5C3MUL7"/>
<dbReference type="Proteomes" id="UP000305948">
    <property type="component" value="Unassembled WGS sequence"/>
</dbReference>
<feature type="region of interest" description="Disordered" evidence="1">
    <location>
        <begin position="643"/>
        <end position="674"/>
    </location>
</feature>
<accession>A0A5C3MUL7</accession>
<feature type="compositionally biased region" description="Pro residues" evidence="1">
    <location>
        <begin position="222"/>
        <end position="232"/>
    </location>
</feature>
<feature type="compositionally biased region" description="Basic and acidic residues" evidence="1">
    <location>
        <begin position="665"/>
        <end position="674"/>
    </location>
</feature>
<sequence length="674" mass="74217">MLHELIHAGNAWDTAVNEVFSIVELDEKRYENSTYCSPASPSSPTSPLRISLQTTLHTTTNQCDNIRQLLSAVTCPTSLSQLSEMYAPPSPSASPLRQTFTGSSSGRPTSFPDRTLRSDIEEEKENKRATWNGSYTSLAFSGKDRRKEKRRSDLSAILQPPASAPATPSLGNVVEEDGQEGNAEVEADGEAELGDEYFGKDALGLRRRRRAGGINSMIAMSTPPPSAPPSPLSPRYQAQLQPEPRRRTTSLTKRRSMASLSTSLPAGSRYTLMPAARHPLSLTSIHTSLQNALAAKRYACAHLLALRFQDEDEAYWEDVKSVVSLLKSTFEDASERLGEALQQTYDRRARDGSMTPLSTHSRVVSLEDTPRKSRAQAEKERTAMVMEDLLAVPSFAPMPSQLTRFATHAETISTALGDARVHLEECMVSLRAVEPQVQSEEETEVPGQLPPALEAYERLRRELGLALRECERGRERLLDLLTPRRPARAEESDEADDLPALGPDVGSDESDKHDSMTPLVPPGSAELVAVVDPETLGREDALDDVTSHLLLGTSSQHLPPPGIEQVYESDSVDRAAFTREKSKLSREERIRLMKERREKAGSLYLRPSSVDEAQESPTADQWGPGGDVVQELKDVIWQVGEKRRKIGEGHRSLPSLPEATSTPGLDDKESRTLS</sequence>
<feature type="compositionally biased region" description="Polar residues" evidence="1">
    <location>
        <begin position="93"/>
        <end position="108"/>
    </location>
</feature>
<dbReference type="EMBL" id="ML213519">
    <property type="protein sequence ID" value="TFK48482.1"/>
    <property type="molecule type" value="Genomic_DNA"/>
</dbReference>
<keyword evidence="3" id="KW-1185">Reference proteome</keyword>
<organism evidence="2 3">
    <name type="scientific">Heliocybe sulcata</name>
    <dbReference type="NCBI Taxonomy" id="5364"/>
    <lineage>
        <taxon>Eukaryota</taxon>
        <taxon>Fungi</taxon>
        <taxon>Dikarya</taxon>
        <taxon>Basidiomycota</taxon>
        <taxon>Agaricomycotina</taxon>
        <taxon>Agaricomycetes</taxon>
        <taxon>Gloeophyllales</taxon>
        <taxon>Gloeophyllaceae</taxon>
        <taxon>Heliocybe</taxon>
    </lineage>
</organism>
<feature type="compositionally biased region" description="Acidic residues" evidence="1">
    <location>
        <begin position="174"/>
        <end position="193"/>
    </location>
</feature>
<reference evidence="2 3" key="1">
    <citation type="journal article" date="2019" name="Nat. Ecol. Evol.">
        <title>Megaphylogeny resolves global patterns of mushroom evolution.</title>
        <authorList>
            <person name="Varga T."/>
            <person name="Krizsan K."/>
            <person name="Foldi C."/>
            <person name="Dima B."/>
            <person name="Sanchez-Garcia M."/>
            <person name="Sanchez-Ramirez S."/>
            <person name="Szollosi G.J."/>
            <person name="Szarkandi J.G."/>
            <person name="Papp V."/>
            <person name="Albert L."/>
            <person name="Andreopoulos W."/>
            <person name="Angelini C."/>
            <person name="Antonin V."/>
            <person name="Barry K.W."/>
            <person name="Bougher N.L."/>
            <person name="Buchanan P."/>
            <person name="Buyck B."/>
            <person name="Bense V."/>
            <person name="Catcheside P."/>
            <person name="Chovatia M."/>
            <person name="Cooper J."/>
            <person name="Damon W."/>
            <person name="Desjardin D."/>
            <person name="Finy P."/>
            <person name="Geml J."/>
            <person name="Haridas S."/>
            <person name="Hughes K."/>
            <person name="Justo A."/>
            <person name="Karasinski D."/>
            <person name="Kautmanova I."/>
            <person name="Kiss B."/>
            <person name="Kocsube S."/>
            <person name="Kotiranta H."/>
            <person name="LaButti K.M."/>
            <person name="Lechner B.E."/>
            <person name="Liimatainen K."/>
            <person name="Lipzen A."/>
            <person name="Lukacs Z."/>
            <person name="Mihaltcheva S."/>
            <person name="Morgado L.N."/>
            <person name="Niskanen T."/>
            <person name="Noordeloos M.E."/>
            <person name="Ohm R.A."/>
            <person name="Ortiz-Santana B."/>
            <person name="Ovrebo C."/>
            <person name="Racz N."/>
            <person name="Riley R."/>
            <person name="Savchenko A."/>
            <person name="Shiryaev A."/>
            <person name="Soop K."/>
            <person name="Spirin V."/>
            <person name="Szebenyi C."/>
            <person name="Tomsovsky M."/>
            <person name="Tulloss R.E."/>
            <person name="Uehling J."/>
            <person name="Grigoriev I.V."/>
            <person name="Vagvolgyi C."/>
            <person name="Papp T."/>
            <person name="Martin F.M."/>
            <person name="Miettinen O."/>
            <person name="Hibbett D.S."/>
            <person name="Nagy L.G."/>
        </authorList>
    </citation>
    <scope>NUCLEOTIDE SEQUENCE [LARGE SCALE GENOMIC DNA]</scope>
    <source>
        <strain evidence="2 3">OMC1185</strain>
    </source>
</reference>
<dbReference type="OrthoDB" id="21151at2759"/>
<evidence type="ECO:0000313" key="3">
    <source>
        <dbReference type="Proteomes" id="UP000305948"/>
    </source>
</evidence>
<feature type="region of interest" description="Disordered" evidence="1">
    <location>
        <begin position="485"/>
        <end position="522"/>
    </location>
</feature>
<feature type="region of interest" description="Disordered" evidence="1">
    <location>
        <begin position="216"/>
        <end position="260"/>
    </location>
</feature>
<feature type="region of interest" description="Disordered" evidence="1">
    <location>
        <begin position="141"/>
        <end position="193"/>
    </location>
</feature>
<evidence type="ECO:0008006" key="4">
    <source>
        <dbReference type="Google" id="ProtNLM"/>
    </source>
</evidence>
<gene>
    <name evidence="2" type="ORF">OE88DRAFT_532095</name>
</gene>
<proteinExistence type="predicted"/>
<feature type="region of interest" description="Disordered" evidence="1">
    <location>
        <begin position="84"/>
        <end position="128"/>
    </location>
</feature>
<feature type="region of interest" description="Disordered" evidence="1">
    <location>
        <begin position="350"/>
        <end position="373"/>
    </location>
</feature>
<feature type="compositionally biased region" description="Basic and acidic residues" evidence="1">
    <location>
        <begin position="142"/>
        <end position="153"/>
    </location>
</feature>
<feature type="region of interest" description="Disordered" evidence="1">
    <location>
        <begin position="602"/>
        <end position="627"/>
    </location>
</feature>
<evidence type="ECO:0000313" key="2">
    <source>
        <dbReference type="EMBL" id="TFK48482.1"/>
    </source>
</evidence>
<evidence type="ECO:0000256" key="1">
    <source>
        <dbReference type="SAM" id="MobiDB-lite"/>
    </source>
</evidence>
<protein>
    <recommendedName>
        <fullName evidence="4">Myosin-binding domain-containing protein</fullName>
    </recommendedName>
</protein>
<feature type="compositionally biased region" description="Basic and acidic residues" evidence="1">
    <location>
        <begin position="114"/>
        <end position="128"/>
    </location>
</feature>
<dbReference type="AlphaFoldDB" id="A0A5C3MUL7"/>
<name>A0A5C3MUL7_9AGAM</name>